<dbReference type="RefSeq" id="YP_010110879.1">
    <property type="nucleotide sequence ID" value="NC_055875.1"/>
</dbReference>
<name>A0A7M1RXY1_9CAUD</name>
<organism evidence="1 2">
    <name type="scientific">uncultured phage cr10_1</name>
    <dbReference type="NCBI Taxonomy" id="2772066"/>
    <lineage>
        <taxon>Viruses</taxon>
        <taxon>Duplodnaviria</taxon>
        <taxon>Heunggongvirae</taxon>
        <taxon>Uroviricota</taxon>
        <taxon>Caudoviricetes</taxon>
        <taxon>Crassvirales</taxon>
        <taxon>Suoliviridae</taxon>
        <taxon>Boorivirinae</taxon>
        <taxon>Canhaevirus</taxon>
        <taxon>Canhaevirus hiberniae</taxon>
    </lineage>
</organism>
<dbReference type="Proteomes" id="UP000593744">
    <property type="component" value="Segment"/>
</dbReference>
<keyword evidence="2" id="KW-1185">Reference proteome</keyword>
<evidence type="ECO:0000313" key="2">
    <source>
        <dbReference type="Proteomes" id="UP000593744"/>
    </source>
</evidence>
<dbReference type="GeneID" id="65129201"/>
<protein>
    <submittedName>
        <fullName evidence="1">Uncharacterized protein</fullName>
    </submittedName>
</protein>
<evidence type="ECO:0000313" key="1">
    <source>
        <dbReference type="EMBL" id="QOR58721.1"/>
    </source>
</evidence>
<sequence>MLQHVNKVLIAKTAPASYTTVDALVDGDIALFNENKVIVESATEAEAATALYIGVCVGKEDVYDQEGTKSTKSVINYSMPIQKGSKPSMVFTEFVAKAEDKVVITATDVTLEVGHRYVLRIVYNDIHEAPGQFTHTYEVIAKTTNATDLITSFKNKINSHKQARVVATSTAAVLTLTAKEIPYNQGITLDAGYCQVSMDVFMWKTIPSGLLSNVMYPISNLTIAKTQGTPGRGNAYIVRDRENWNLGYEGIQYRANAIYPYIAPEFRSDLSAEYDTLTLEWDNLYLSNDNQYIKTTPLSAEIYVNKDEISGSAFETALKAFVAKA</sequence>
<reference evidence="1 2" key="1">
    <citation type="submission" date="2020-07" db="EMBL/GenBank/DDBJ databases">
        <title>Taxonomic proposal: Crassvirales, a new order of highly abundant and diverse bacterial viruses.</title>
        <authorList>
            <person name="Shkoporov A.N."/>
            <person name="Stockdale S.R."/>
            <person name="Guerin E."/>
            <person name="Ross R.P."/>
            <person name="Hill C."/>
        </authorList>
    </citation>
    <scope>NUCLEOTIDE SEQUENCE [LARGE SCALE GENOMIC DNA]</scope>
</reference>
<proteinExistence type="predicted"/>
<dbReference type="EMBL" id="MT774382">
    <property type="protein sequence ID" value="QOR58721.1"/>
    <property type="molecule type" value="Genomic_DNA"/>
</dbReference>
<dbReference type="KEGG" id="vg:65129201"/>
<accession>A0A7M1RXY1</accession>